<dbReference type="Proteomes" id="UP000014978">
    <property type="component" value="Unassembled WGS sequence"/>
</dbReference>
<dbReference type="Gene3D" id="2.130.10.10">
    <property type="entry name" value="YVTN repeat-like/Quinoprotein amine dehydrogenase"/>
    <property type="match status" value="1"/>
</dbReference>
<dbReference type="InterPro" id="IPR036322">
    <property type="entry name" value="WD40_repeat_dom_sf"/>
</dbReference>
<protein>
    <submittedName>
        <fullName evidence="1">Uncharacterized protein</fullName>
    </submittedName>
</protein>
<dbReference type="OrthoDB" id="284782at2759"/>
<gene>
    <name evidence="1" type="ORF">SLOPH_1789</name>
</gene>
<keyword evidence="2" id="KW-1185">Reference proteome</keyword>
<organism evidence="1 2">
    <name type="scientific">Spraguea lophii (strain 42_110)</name>
    <name type="common">Microsporidian parasite</name>
    <dbReference type="NCBI Taxonomy" id="1358809"/>
    <lineage>
        <taxon>Eukaryota</taxon>
        <taxon>Fungi</taxon>
        <taxon>Fungi incertae sedis</taxon>
        <taxon>Microsporidia</taxon>
        <taxon>Spragueidae</taxon>
        <taxon>Spraguea</taxon>
    </lineage>
</organism>
<dbReference type="AlphaFoldDB" id="S7XLK3"/>
<dbReference type="EMBL" id="ATCN01000064">
    <property type="protein sequence ID" value="EPR79959.1"/>
    <property type="molecule type" value="Genomic_DNA"/>
</dbReference>
<dbReference type="HOGENOM" id="CLU_087330_0_0_1"/>
<comment type="caution">
    <text evidence="1">The sequence shown here is derived from an EMBL/GenBank/DDBJ whole genome shotgun (WGS) entry which is preliminary data.</text>
</comment>
<name>S7XLK3_SPRLO</name>
<dbReference type="STRING" id="1358809.S7XLK3"/>
<dbReference type="InterPro" id="IPR015943">
    <property type="entry name" value="WD40/YVTN_repeat-like_dom_sf"/>
</dbReference>
<evidence type="ECO:0000313" key="2">
    <source>
        <dbReference type="Proteomes" id="UP000014978"/>
    </source>
</evidence>
<proteinExistence type="predicted"/>
<reference evidence="2" key="1">
    <citation type="journal article" date="2013" name="PLoS Genet.">
        <title>The genome of Spraguea lophii and the basis of host-microsporidian interactions.</title>
        <authorList>
            <person name="Campbell S.E."/>
            <person name="Williams T.A."/>
            <person name="Yousuf A."/>
            <person name="Soanes D.M."/>
            <person name="Paszkiewicz K.H."/>
            <person name="Williams B.A.P."/>
        </authorList>
    </citation>
    <scope>NUCLEOTIDE SEQUENCE [LARGE SCALE GENOMIC DNA]</scope>
    <source>
        <strain evidence="2">42_110</strain>
    </source>
</reference>
<evidence type="ECO:0000313" key="1">
    <source>
        <dbReference type="EMBL" id="EPR79959.1"/>
    </source>
</evidence>
<dbReference type="InParanoid" id="S7XLK3"/>
<dbReference type="PANTHER" id="PTHR19920">
    <property type="entry name" value="WD40 PROTEIN CIAO1"/>
    <property type="match status" value="1"/>
</dbReference>
<accession>S7XLK3</accession>
<dbReference type="OMA" id="ILCQHEK"/>
<dbReference type="SUPFAM" id="SSF50978">
    <property type="entry name" value="WD40 repeat-like"/>
    <property type="match status" value="1"/>
</dbReference>
<dbReference type="GO" id="GO:0097361">
    <property type="term" value="C:cytosolic [4Fe-4S] assembly targeting complex"/>
    <property type="evidence" value="ECO:0007669"/>
    <property type="project" value="TreeGrafter"/>
</dbReference>
<dbReference type="GO" id="GO:0016226">
    <property type="term" value="P:iron-sulfur cluster assembly"/>
    <property type="evidence" value="ECO:0007669"/>
    <property type="project" value="TreeGrafter"/>
</dbReference>
<sequence length="290" mass="33606">MKDTIEILKEITLNEKIYTVSINEEFLLTGGTSKNFYKIFYHEDKDNIKIECQHQKSIRSSFIQDDFYGCASYDGTATIFHNNEYLDIIEGPETEIKSLAMSPDKKYIGLPTRGKTLWLCVNNNNSFEIDSIVEDHHQDIKGVKFHKNKIYTYSYDNTLKIYIIESGLELIQSIELQSTIWSIVVTDKNIFTAEENGTISKYTMNDKGIYILEKKEILSYYPIYSITRIKDYIAIISNRNNILLLDFDLQIIEIKENEGTEDINEINSYNELLVTGGDDGKVIIYKLNNK</sequence>
<dbReference type="PANTHER" id="PTHR19920:SF0">
    <property type="entry name" value="CYTOSOLIC IRON-SULFUR PROTEIN ASSEMBLY PROTEIN CIAO1-RELATED"/>
    <property type="match status" value="1"/>
</dbReference>
<dbReference type="VEuPathDB" id="MicrosporidiaDB:SLOPH_1789"/>